<dbReference type="PANTHER" id="PTHR11604">
    <property type="entry name" value="PROFILIN"/>
    <property type="match status" value="1"/>
</dbReference>
<evidence type="ECO:0000313" key="8">
    <source>
        <dbReference type="EMBL" id="ELR13784.1"/>
    </source>
</evidence>
<dbReference type="GO" id="GO:0003785">
    <property type="term" value="F:actin monomer binding"/>
    <property type="evidence" value="ECO:0007669"/>
    <property type="project" value="TreeGrafter"/>
</dbReference>
<keyword evidence="9" id="KW-1185">Reference proteome</keyword>
<dbReference type="RefSeq" id="XP_004335797.1">
    <property type="nucleotide sequence ID" value="XM_004335749.1"/>
</dbReference>
<keyword evidence="5" id="KW-0206">Cytoskeleton</keyword>
<comment type="function">
    <text evidence="6">Binds to actin and affects the structure of the cytoskeleton. At high concentrations, profilin prevents the polymerization of actin, whereas it enhances it at low concentrations. By binding to PIP2, it inhibits the formation of IP3 and DG.</text>
</comment>
<evidence type="ECO:0000313" key="9">
    <source>
        <dbReference type="Proteomes" id="UP000011083"/>
    </source>
</evidence>
<comment type="similarity">
    <text evidence="2 7">Belongs to the profilin family.</text>
</comment>
<keyword evidence="4 7" id="KW-0009">Actin-binding</keyword>
<evidence type="ECO:0000256" key="3">
    <source>
        <dbReference type="ARBA" id="ARBA00022490"/>
    </source>
</evidence>
<dbReference type="Gene3D" id="3.30.450.30">
    <property type="entry name" value="Dynein light chain 2a, cytoplasmic"/>
    <property type="match status" value="1"/>
</dbReference>
<dbReference type="InterPro" id="IPR048278">
    <property type="entry name" value="PFN"/>
</dbReference>
<dbReference type="KEGG" id="acan:ACA1_076370"/>
<evidence type="ECO:0000256" key="1">
    <source>
        <dbReference type="ARBA" id="ARBA00004245"/>
    </source>
</evidence>
<dbReference type="Pfam" id="PF00235">
    <property type="entry name" value="Profilin"/>
    <property type="match status" value="1"/>
</dbReference>
<dbReference type="GeneID" id="14914421"/>
<evidence type="ECO:0000256" key="6">
    <source>
        <dbReference type="ARBA" id="ARBA00025549"/>
    </source>
</evidence>
<comment type="subcellular location">
    <subcellularLocation>
        <location evidence="1">Cytoplasm</location>
        <location evidence="1">Cytoskeleton</location>
    </subcellularLocation>
</comment>
<dbReference type="EMBL" id="KB008074">
    <property type="protein sequence ID" value="ELR13784.1"/>
    <property type="molecule type" value="Genomic_DNA"/>
</dbReference>
<evidence type="ECO:0000256" key="2">
    <source>
        <dbReference type="ARBA" id="ARBA00010058"/>
    </source>
</evidence>
<keyword evidence="3" id="KW-0963">Cytoplasm</keyword>
<dbReference type="STRING" id="1257118.L8GLR7"/>
<dbReference type="InterPro" id="IPR005455">
    <property type="entry name" value="PFN_euk"/>
</dbReference>
<dbReference type="PRINTS" id="PR01640">
    <property type="entry name" value="PROFILINPLNT"/>
</dbReference>
<protein>
    <recommendedName>
        <fullName evidence="7">Profilin</fullName>
    </recommendedName>
</protein>
<dbReference type="PANTHER" id="PTHR11604:SF0">
    <property type="entry name" value="PROFILIN"/>
    <property type="match status" value="1"/>
</dbReference>
<dbReference type="InterPro" id="IPR036140">
    <property type="entry name" value="PFN_sf"/>
</dbReference>
<gene>
    <name evidence="8" type="ORF">ACA1_076370</name>
</gene>
<dbReference type="OrthoDB" id="421374at2759"/>
<dbReference type="GO" id="GO:0005938">
    <property type="term" value="C:cell cortex"/>
    <property type="evidence" value="ECO:0007669"/>
    <property type="project" value="TreeGrafter"/>
</dbReference>
<organism evidence="8 9">
    <name type="scientific">Acanthamoeba castellanii (strain ATCC 30010 / Neff)</name>
    <dbReference type="NCBI Taxonomy" id="1257118"/>
    <lineage>
        <taxon>Eukaryota</taxon>
        <taxon>Amoebozoa</taxon>
        <taxon>Discosea</taxon>
        <taxon>Longamoebia</taxon>
        <taxon>Centramoebida</taxon>
        <taxon>Acanthamoebidae</taxon>
        <taxon>Acanthamoeba</taxon>
    </lineage>
</organism>
<dbReference type="PRINTS" id="PR00392">
    <property type="entry name" value="PROFILIN"/>
</dbReference>
<evidence type="ECO:0000256" key="4">
    <source>
        <dbReference type="ARBA" id="ARBA00023203"/>
    </source>
</evidence>
<proteinExistence type="inferred from homology"/>
<name>L8GLR7_ACACF</name>
<reference evidence="8 9" key="1">
    <citation type="journal article" date="2013" name="Genome Biol.">
        <title>Genome of Acanthamoeba castellanii highlights extensive lateral gene transfer and early evolution of tyrosine kinase signaling.</title>
        <authorList>
            <person name="Clarke M."/>
            <person name="Lohan A.J."/>
            <person name="Liu B."/>
            <person name="Lagkouvardos I."/>
            <person name="Roy S."/>
            <person name="Zafar N."/>
            <person name="Bertelli C."/>
            <person name="Schilde C."/>
            <person name="Kianianmomeni A."/>
            <person name="Burglin T.R."/>
            <person name="Frech C."/>
            <person name="Turcotte B."/>
            <person name="Kopec K.O."/>
            <person name="Synnott J.M."/>
            <person name="Choo C."/>
            <person name="Paponov I."/>
            <person name="Finkler A."/>
            <person name="Soon Heng Tan C."/>
            <person name="Hutchins A.P."/>
            <person name="Weinmeier T."/>
            <person name="Rattei T."/>
            <person name="Chu J.S."/>
            <person name="Gimenez G."/>
            <person name="Irimia M."/>
            <person name="Rigden D.J."/>
            <person name="Fitzpatrick D.A."/>
            <person name="Lorenzo-Morales J."/>
            <person name="Bateman A."/>
            <person name="Chiu C.H."/>
            <person name="Tang P."/>
            <person name="Hegemann P."/>
            <person name="Fromm H."/>
            <person name="Raoult D."/>
            <person name="Greub G."/>
            <person name="Miranda-Saavedra D."/>
            <person name="Chen N."/>
            <person name="Nash P."/>
            <person name="Ginger M.L."/>
            <person name="Horn M."/>
            <person name="Schaap P."/>
            <person name="Caler L."/>
            <person name="Loftus B."/>
        </authorList>
    </citation>
    <scope>NUCLEOTIDE SEQUENCE [LARGE SCALE GENOMIC DNA]</scope>
    <source>
        <strain evidence="8 9">Neff</strain>
    </source>
</reference>
<dbReference type="SUPFAM" id="SSF55770">
    <property type="entry name" value="Profilin (actin-binding protein)"/>
    <property type="match status" value="1"/>
</dbReference>
<evidence type="ECO:0000256" key="7">
    <source>
        <dbReference type="RuleBase" id="RU003909"/>
    </source>
</evidence>
<dbReference type="AlphaFoldDB" id="L8GLR7"/>
<dbReference type="CDD" id="cd00148">
    <property type="entry name" value="PROF"/>
    <property type="match status" value="1"/>
</dbReference>
<accession>L8GLR7</accession>
<dbReference type="SMART" id="SM00392">
    <property type="entry name" value="PROF"/>
    <property type="match status" value="1"/>
</dbReference>
<dbReference type="Proteomes" id="UP000011083">
    <property type="component" value="Unassembled WGS sequence"/>
</dbReference>
<evidence type="ECO:0000256" key="5">
    <source>
        <dbReference type="ARBA" id="ARBA00023212"/>
    </source>
</evidence>
<dbReference type="GO" id="GO:0005856">
    <property type="term" value="C:cytoskeleton"/>
    <property type="evidence" value="ECO:0007669"/>
    <property type="project" value="UniProtKB-SubCell"/>
</dbReference>
<dbReference type="VEuPathDB" id="AmoebaDB:ACA1_076370"/>
<sequence length="123" mass="13546">MEEEATEKLLQDEGFELVSPDIDRGAHSVVFRCRVVNTRRRPEDEVVVSPDAVRANGLNLAGVKYLCIKADDRSVYAKKNATGVCCVKTSKAVLIALYDEKVQPGQCANVVEKLADYLIAQGY</sequence>